<dbReference type="KEGG" id="caci:CLOAM1152"/>
<feature type="repeat" description="TPR" evidence="1">
    <location>
        <begin position="112"/>
        <end position="145"/>
    </location>
</feature>
<dbReference type="STRING" id="459349.CLOAM1152"/>
<dbReference type="Gene3D" id="1.25.40.10">
    <property type="entry name" value="Tetratricopeptide repeat domain"/>
    <property type="match status" value="1"/>
</dbReference>
<evidence type="ECO:0000256" key="1">
    <source>
        <dbReference type="PROSITE-ProRule" id="PRU00339"/>
    </source>
</evidence>
<dbReference type="EMBL" id="CU466930">
    <property type="protein sequence ID" value="CAO81014.1"/>
    <property type="molecule type" value="Genomic_DNA"/>
</dbReference>
<evidence type="ECO:0000313" key="3">
    <source>
        <dbReference type="Proteomes" id="UP000002019"/>
    </source>
</evidence>
<dbReference type="Proteomes" id="UP000002019">
    <property type="component" value="Chromosome"/>
</dbReference>
<keyword evidence="1" id="KW-0802">TPR repeat</keyword>
<protein>
    <recommendedName>
        <fullName evidence="4">Tetratricopeptide repeat protein</fullName>
    </recommendedName>
</protein>
<evidence type="ECO:0000313" key="2">
    <source>
        <dbReference type="EMBL" id="CAO81014.1"/>
    </source>
</evidence>
<name>B0VI43_CLOAI</name>
<reference evidence="2 3" key="1">
    <citation type="journal article" date="2008" name="J. Bacteriol.">
        <title>'Candidatus Cloacamonas acidaminovorans': genome sequence reconstruction provides a first glimpse of a new bacterial division.</title>
        <authorList>
            <person name="Pelletier E."/>
            <person name="Kreimeyer A."/>
            <person name="Bocs S."/>
            <person name="Rouy Z."/>
            <person name="Gyapay G."/>
            <person name="Chouari R."/>
            <person name="Riviere D."/>
            <person name="Ganesan A."/>
            <person name="Daegelen P."/>
            <person name="Sghir A."/>
            <person name="Cohen G.N."/>
            <person name="Medigue C."/>
            <person name="Weissenbach J."/>
            <person name="Le Paslier D."/>
        </authorList>
    </citation>
    <scope>NUCLEOTIDE SEQUENCE [LARGE SCALE GENOMIC DNA]</scope>
    <source>
        <strain evidence="3">Evry</strain>
    </source>
</reference>
<sequence>MQYKQSLNLTYKPATLNMEVEPEGYIKTGPDSKAEIQWNNGSVAVINANTQISISKLQSDALANPNYPNKLRERINNLRAQNEQREASQVAGIRREEAEIIPESELYWYSEPKYKVKDALNYMDIRDYTKAVEIFEKVIEQSPLDKDAELSHTCLIMIYDELGDKVNLQKHIKQLKEDFPDSSALDSLPPEK</sequence>
<evidence type="ECO:0008006" key="4">
    <source>
        <dbReference type="Google" id="ProtNLM"/>
    </source>
</evidence>
<accession>B0VI43</accession>
<proteinExistence type="predicted"/>
<keyword evidence="3" id="KW-1185">Reference proteome</keyword>
<dbReference type="PROSITE" id="PS50005">
    <property type="entry name" value="TPR"/>
    <property type="match status" value="1"/>
</dbReference>
<gene>
    <name evidence="2" type="ordered locus">CLOAM1152</name>
</gene>
<dbReference type="SUPFAM" id="SSF48452">
    <property type="entry name" value="TPR-like"/>
    <property type="match status" value="1"/>
</dbReference>
<dbReference type="InterPro" id="IPR011990">
    <property type="entry name" value="TPR-like_helical_dom_sf"/>
</dbReference>
<dbReference type="InterPro" id="IPR019734">
    <property type="entry name" value="TPR_rpt"/>
</dbReference>
<dbReference type="HOGENOM" id="CLU_1412974_0_0_0"/>
<dbReference type="AlphaFoldDB" id="B0VI43"/>
<organism evidence="2 3">
    <name type="scientific">Cloacimonas acidaminovorans (strain Evry)</name>
    <dbReference type="NCBI Taxonomy" id="459349"/>
    <lineage>
        <taxon>Bacteria</taxon>
        <taxon>Pseudomonadati</taxon>
        <taxon>Candidatus Cloacimonadota</taxon>
        <taxon>Candidatus Cloacimonadia</taxon>
        <taxon>Candidatus Cloacimonadales</taxon>
        <taxon>Candidatus Cloacimonadaceae</taxon>
        <taxon>Candidatus Cloacimonas</taxon>
    </lineage>
</organism>